<gene>
    <name evidence="1" type="ORF">BECKTUN1418D_GA0071000_10689</name>
    <name evidence="3" type="ORF">BECKTUN1418E_GA0071001_11274</name>
    <name evidence="2" type="ORF">BECKTUN1418F_GA0071002_11473</name>
</gene>
<accession>A0A450ZVE1</accession>
<protein>
    <submittedName>
        <fullName evidence="1">Uncharacterized protein</fullName>
    </submittedName>
</protein>
<dbReference type="EMBL" id="CAADFV010000127">
    <property type="protein sequence ID" value="VFK66987.1"/>
    <property type="molecule type" value="Genomic_DNA"/>
</dbReference>
<sequence>MHRRYEAEASLAILHPNLRIGKTKILTEPMRGARLTPFRFRREALACSRSLLEDIILSTLQDFLNE</sequence>
<evidence type="ECO:0000313" key="1">
    <source>
        <dbReference type="EMBL" id="VFK57717.1"/>
    </source>
</evidence>
<evidence type="ECO:0000313" key="2">
    <source>
        <dbReference type="EMBL" id="VFK58566.1"/>
    </source>
</evidence>
<organism evidence="1">
    <name type="scientific">Candidatus Kentrum sp. TUN</name>
    <dbReference type="NCBI Taxonomy" id="2126343"/>
    <lineage>
        <taxon>Bacteria</taxon>
        <taxon>Pseudomonadati</taxon>
        <taxon>Pseudomonadota</taxon>
        <taxon>Gammaproteobacteria</taxon>
        <taxon>Candidatus Kentrum</taxon>
    </lineage>
</organism>
<dbReference type="EMBL" id="CAADFY010000147">
    <property type="protein sequence ID" value="VFK58566.1"/>
    <property type="molecule type" value="Genomic_DNA"/>
</dbReference>
<name>A0A450ZVE1_9GAMM</name>
<dbReference type="EMBL" id="CAADFX010000068">
    <property type="protein sequence ID" value="VFK57717.1"/>
    <property type="molecule type" value="Genomic_DNA"/>
</dbReference>
<proteinExistence type="predicted"/>
<dbReference type="AlphaFoldDB" id="A0A450ZVE1"/>
<reference evidence="1" key="1">
    <citation type="submission" date="2019-02" db="EMBL/GenBank/DDBJ databases">
        <authorList>
            <person name="Gruber-Vodicka R. H."/>
            <person name="Seah K. B. B."/>
        </authorList>
    </citation>
    <scope>NUCLEOTIDE SEQUENCE</scope>
    <source>
        <strain evidence="1">BECK_BY1</strain>
        <strain evidence="3">BECK_BY2</strain>
        <strain evidence="2">BECK_BY3</strain>
    </source>
</reference>
<evidence type="ECO:0000313" key="3">
    <source>
        <dbReference type="EMBL" id="VFK66987.1"/>
    </source>
</evidence>